<evidence type="ECO:0000256" key="5">
    <source>
        <dbReference type="ARBA" id="ARBA00023136"/>
    </source>
</evidence>
<evidence type="ECO:0000256" key="7">
    <source>
        <dbReference type="SAM" id="Phobius"/>
    </source>
</evidence>
<sequence>MRSAGALVCIFVVVLDVVAGILGIQGEIAQNEVRGFRYLVFECREPSYSAFRLGIAAACLLLIAHFLANVGGGCIFFASRDDMQQSPLNKQVAVVCLLFSWTLLIVGFGLLILGAMSNARSRESCSLTRHNFLAIGGVVCFIHAASGVAYYVAATAITSEEKRADMEGVAMENR</sequence>
<feature type="chain" id="PRO_5002741226" evidence="8">
    <location>
        <begin position="24"/>
        <end position="174"/>
    </location>
</feature>
<keyword evidence="4 7" id="KW-1133">Transmembrane helix</keyword>
<evidence type="ECO:0000313" key="9">
    <source>
        <dbReference type="EMBL" id="ABK23177.1"/>
    </source>
</evidence>
<feature type="transmembrane region" description="Helical" evidence="7">
    <location>
        <begin position="91"/>
        <end position="112"/>
    </location>
</feature>
<dbReference type="InterPro" id="IPR009606">
    <property type="entry name" value="DEAL/Modifying_wall_lignin1/2"/>
</dbReference>
<evidence type="ECO:0000256" key="6">
    <source>
        <dbReference type="ARBA" id="ARBA00029467"/>
    </source>
</evidence>
<feature type="transmembrane region" description="Helical" evidence="7">
    <location>
        <begin position="50"/>
        <end position="79"/>
    </location>
</feature>
<organism evidence="9">
    <name type="scientific">Picea sitchensis</name>
    <name type="common">Sitka spruce</name>
    <name type="synonym">Pinus sitchensis</name>
    <dbReference type="NCBI Taxonomy" id="3332"/>
    <lineage>
        <taxon>Eukaryota</taxon>
        <taxon>Viridiplantae</taxon>
        <taxon>Streptophyta</taxon>
        <taxon>Embryophyta</taxon>
        <taxon>Tracheophyta</taxon>
        <taxon>Spermatophyta</taxon>
        <taxon>Pinopsida</taxon>
        <taxon>Pinidae</taxon>
        <taxon>Conifers I</taxon>
        <taxon>Pinales</taxon>
        <taxon>Pinaceae</taxon>
        <taxon>Picea</taxon>
    </lineage>
</organism>
<dbReference type="PANTHER" id="PTHR31769">
    <property type="entry name" value="OS07G0462200 PROTEIN-RELATED"/>
    <property type="match status" value="1"/>
</dbReference>
<keyword evidence="5 7" id="KW-0472">Membrane</keyword>
<evidence type="ECO:0000256" key="4">
    <source>
        <dbReference type="ARBA" id="ARBA00022989"/>
    </source>
</evidence>
<proteinExistence type="evidence at transcript level"/>
<evidence type="ECO:0000256" key="1">
    <source>
        <dbReference type="ARBA" id="ARBA00004127"/>
    </source>
</evidence>
<dbReference type="AlphaFoldDB" id="A9NRB6"/>
<comment type="similarity">
    <text evidence="6">Belongs to the DESIGUAL family.</text>
</comment>
<name>A9NRB6_PICSI</name>
<reference evidence="9" key="1">
    <citation type="journal article" date="2008" name="BMC Genomics">
        <title>A conifer genomics resource of 200,000 spruce (Picea spp.) ESTs and 6,464 high-quality, sequence-finished full-length cDNAs for Sitka spruce (Picea sitchensis).</title>
        <authorList>
            <person name="Ralph S.G."/>
            <person name="Chun H.J."/>
            <person name="Kolosova N."/>
            <person name="Cooper D."/>
            <person name="Oddy C."/>
            <person name="Ritland C.E."/>
            <person name="Kirkpatrick R."/>
            <person name="Moore R."/>
            <person name="Barber S."/>
            <person name="Holt R.A."/>
            <person name="Jones S.J."/>
            <person name="Marra M.A."/>
            <person name="Douglas C.J."/>
            <person name="Ritland K."/>
            <person name="Bohlmann J."/>
        </authorList>
    </citation>
    <scope>NUCLEOTIDE SEQUENCE</scope>
    <source>
        <tissue evidence="9">Green portion of the leader tissue</tissue>
    </source>
</reference>
<dbReference type="EMBL" id="EF083844">
    <property type="protein sequence ID" value="ABK23177.1"/>
    <property type="molecule type" value="mRNA"/>
</dbReference>
<keyword evidence="2 7" id="KW-0812">Transmembrane</keyword>
<protein>
    <submittedName>
        <fullName evidence="9">Uncharacterized protein</fullName>
    </submittedName>
</protein>
<dbReference type="InterPro" id="IPR052222">
    <property type="entry name" value="DESIGUAL"/>
</dbReference>
<keyword evidence="3 8" id="KW-0732">Signal</keyword>
<feature type="transmembrane region" description="Helical" evidence="7">
    <location>
        <begin position="132"/>
        <end position="153"/>
    </location>
</feature>
<dbReference type="GO" id="GO:0012505">
    <property type="term" value="C:endomembrane system"/>
    <property type="evidence" value="ECO:0007669"/>
    <property type="project" value="UniProtKB-SubCell"/>
</dbReference>
<feature type="signal peptide" evidence="8">
    <location>
        <begin position="1"/>
        <end position="23"/>
    </location>
</feature>
<evidence type="ECO:0000256" key="8">
    <source>
        <dbReference type="SAM" id="SignalP"/>
    </source>
</evidence>
<evidence type="ECO:0000256" key="2">
    <source>
        <dbReference type="ARBA" id="ARBA00022692"/>
    </source>
</evidence>
<comment type="subcellular location">
    <subcellularLocation>
        <location evidence="1">Endomembrane system</location>
        <topology evidence="1">Multi-pass membrane protein</topology>
    </subcellularLocation>
</comment>
<dbReference type="OMA" id="NVGFFIC"/>
<accession>A9NRB6</accession>
<evidence type="ECO:0000256" key="3">
    <source>
        <dbReference type="ARBA" id="ARBA00022729"/>
    </source>
</evidence>
<dbReference type="Pfam" id="PF06749">
    <property type="entry name" value="DUF1218"/>
    <property type="match status" value="1"/>
</dbReference>